<dbReference type="GeneID" id="2637144"/>
<dbReference type="KEGG" id="vg:2637144"/>
<dbReference type="RefSeq" id="NP_878241.1">
    <property type="nucleotide sequence ID" value="NC_005056.1"/>
</dbReference>
<evidence type="ECO:0000313" key="1">
    <source>
        <dbReference type="EMBL" id="AAN28261.1"/>
    </source>
</evidence>
<accession>Q7Y4B4</accession>
<sequence>MKRLHLKFLRCQKILEIRSEAKGRMIEIMITNLDSMPSNEPYLWADYIEILALTNIDRSFSRGDLYSTLQAQPEAVLAETDEAEEEGVYDVDDENDTPVRKRTKRSVSRAYTDRKWSYAIGFIRQRIDLFGDSYPFTLSEDNDTVELRDISEKPLEHLERLYLALLICANIKYVNIMSRREITRSFELISLPIFESLMPSGSIIKACWASGGQAAPYTGTLYNKFKSIASDIRCTANFKERDFSRGNSGDGGLDIIAWHPMGDQRDAIPISFVQCGCSQEEWEAKQLEASPAMLYSKFPVAHRWATYYFLPQDLRWIDGEWAHKNKLGDAIFVDRLRLINLTRASDNIDHSQNISYLDIILDPSSAIAA</sequence>
<organism evidence="1 2">
    <name type="scientific">Escherichia phage Wphi</name>
    <dbReference type="NCBI Taxonomy" id="2681595"/>
    <lineage>
        <taxon>Viruses</taxon>
        <taxon>Duplodnaviria</taxon>
        <taxon>Heunggongvirae</taxon>
        <taxon>Uroviricota</taxon>
        <taxon>Caudoviricetes</taxon>
        <taxon>Peduoviridae</taxon>
        <taxon>Peduovirus</taxon>
        <taxon>Peduovirus Wphi</taxon>
    </lineage>
</organism>
<protein>
    <submittedName>
        <fullName evidence="1">Gp96</fullName>
    </submittedName>
</protein>
<evidence type="ECO:0000313" key="2">
    <source>
        <dbReference type="Proteomes" id="UP000013925"/>
    </source>
</evidence>
<name>Q7Y4B4_9CAUD</name>
<dbReference type="EMBL" id="AY135739">
    <property type="protein sequence ID" value="AAN28261.1"/>
    <property type="molecule type" value="Genomic_DNA"/>
</dbReference>
<keyword evidence="2" id="KW-1185">Reference proteome</keyword>
<dbReference type="Proteomes" id="UP000013925">
    <property type="component" value="Segment"/>
</dbReference>
<proteinExistence type="predicted"/>
<reference evidence="1 2" key="1">
    <citation type="submission" date="2002-07" db="EMBL/GenBank/DDBJ databases">
        <title>The Complete Nucleotide Sequence and Genome Analysis of the Escherichia coli Bacteriophage WPhi.</title>
        <authorList>
            <person name="Esposito D."/>
            <person name="Schmidt B.J."/>
            <person name="Bloom F.R."/>
            <person name="Christie G.E."/>
        </authorList>
    </citation>
    <scope>NUCLEOTIDE SEQUENCE</scope>
</reference>